<accession>A0A8J2RME6</accession>
<gene>
    <name evidence="1" type="ORF">DGAL_LOCUS10585</name>
</gene>
<dbReference type="SUPFAM" id="SSF56672">
    <property type="entry name" value="DNA/RNA polymerases"/>
    <property type="match status" value="1"/>
</dbReference>
<dbReference type="GO" id="GO:0071897">
    <property type="term" value="P:DNA biosynthetic process"/>
    <property type="evidence" value="ECO:0007669"/>
    <property type="project" value="UniProtKB-ARBA"/>
</dbReference>
<reference evidence="1" key="1">
    <citation type="submission" date="2021-11" db="EMBL/GenBank/DDBJ databases">
        <authorList>
            <person name="Schell T."/>
        </authorList>
    </citation>
    <scope>NUCLEOTIDE SEQUENCE</scope>
    <source>
        <strain evidence="1">M5</strain>
    </source>
</reference>
<organism evidence="1 2">
    <name type="scientific">Daphnia galeata</name>
    <dbReference type="NCBI Taxonomy" id="27404"/>
    <lineage>
        <taxon>Eukaryota</taxon>
        <taxon>Metazoa</taxon>
        <taxon>Ecdysozoa</taxon>
        <taxon>Arthropoda</taxon>
        <taxon>Crustacea</taxon>
        <taxon>Branchiopoda</taxon>
        <taxon>Diplostraca</taxon>
        <taxon>Cladocera</taxon>
        <taxon>Anomopoda</taxon>
        <taxon>Daphniidae</taxon>
        <taxon>Daphnia</taxon>
    </lineage>
</organism>
<dbReference type="CDD" id="cd09275">
    <property type="entry name" value="RNase_HI_RT_DIRS1"/>
    <property type="match status" value="1"/>
</dbReference>
<dbReference type="EMBL" id="CAKKLH010000266">
    <property type="protein sequence ID" value="CAH0107293.1"/>
    <property type="molecule type" value="Genomic_DNA"/>
</dbReference>
<sequence length="701" mass="76912">MEGLPTLRHLIRERDWMVKIDLKDAYLTVPMNEDFHEFLQFLWAGEVFQFTSLCFGLASAPWAFTKLLKPVVAILRTLGFRVVLGFVINEEKSVGTPSQVMEFLGLIVDTVALSFRLPSKKVDSTIKKCSQILGKQNVQLRVLASLLGDFTWASSAVPFARSHYREVQSLYLCSSKFYRGKLDNKVSLTDSARSDLLWWIANLASCQGKSMFEAEPTFSICSDASLSGWGAVCEGVTTGMSWSSEEKERHINELELLGAFNALRAFADSRRNCTIELRLDNTTAVAYVNKEGGTRSASLNSLALEMARWCERIPQGSGLERLEVTSEGFSGSIESLEDFGRPFRQPVEQPVSEVRFLEASASGVGGQRVLTELEGAGSLCFSPLLLDSGMFVQNPQGSGDYSFDLPAMAEPALFRVAVEPSMRCAADSALASVAIAFGRGGESPAVQRSQLPASRLEVVRDKYAKRGFSAEVVELLLGAVRDKHTFSIRFRLENLVRLVFGKESRSPVQRCSSSGVLFGRAVQIQGLQHERIDGLPIGQHPEIVLLMKGIFNRRPPSAKYNSTWDVDVVLSYLRNQENASLPLKDLAAKLATLLALATLFRSSDLAAISRKSIKFSANRVSFALTRPRKAQRSGALQSFTLERLSDESLDPVAEVLKDAGIDVEIFSSHSTRGAAASKAVAVGSIVRFSPECGALGIIFNI</sequence>
<evidence type="ECO:0008006" key="3">
    <source>
        <dbReference type="Google" id="ProtNLM"/>
    </source>
</evidence>
<proteinExistence type="predicted"/>
<dbReference type="AlphaFoldDB" id="A0A8J2RME6"/>
<dbReference type="InterPro" id="IPR043502">
    <property type="entry name" value="DNA/RNA_pol_sf"/>
</dbReference>
<dbReference type="Proteomes" id="UP000789390">
    <property type="component" value="Unassembled WGS sequence"/>
</dbReference>
<protein>
    <recommendedName>
        <fullName evidence="3">Reverse transcriptase domain-containing protein</fullName>
    </recommendedName>
</protein>
<dbReference type="PANTHER" id="PTHR33050:SF7">
    <property type="entry name" value="RIBONUCLEASE H"/>
    <property type="match status" value="1"/>
</dbReference>
<dbReference type="OrthoDB" id="6380429at2759"/>
<dbReference type="InterPro" id="IPR052055">
    <property type="entry name" value="Hepadnavirus_pol/RT"/>
</dbReference>
<name>A0A8J2RME6_9CRUS</name>
<evidence type="ECO:0000313" key="1">
    <source>
        <dbReference type="EMBL" id="CAH0107293.1"/>
    </source>
</evidence>
<dbReference type="CDD" id="cd03714">
    <property type="entry name" value="RT_DIRS1"/>
    <property type="match status" value="1"/>
</dbReference>
<evidence type="ECO:0000313" key="2">
    <source>
        <dbReference type="Proteomes" id="UP000789390"/>
    </source>
</evidence>
<dbReference type="PANTHER" id="PTHR33050">
    <property type="entry name" value="REVERSE TRANSCRIPTASE DOMAIN-CONTAINING PROTEIN"/>
    <property type="match status" value="1"/>
</dbReference>
<keyword evidence="2" id="KW-1185">Reference proteome</keyword>
<comment type="caution">
    <text evidence="1">The sequence shown here is derived from an EMBL/GenBank/DDBJ whole genome shotgun (WGS) entry which is preliminary data.</text>
</comment>